<dbReference type="Proteomes" id="UP001054945">
    <property type="component" value="Unassembled WGS sequence"/>
</dbReference>
<protein>
    <submittedName>
        <fullName evidence="1">Uncharacterized protein</fullName>
    </submittedName>
</protein>
<name>A0AAV4XDT5_CAEEX</name>
<sequence>MQCRVSLIDWIKLRRDMFSKMGNDRFCAVRDLCNVKIVVSFENATTRMHLVVGIESITQKIHFNKCKTMNLKDRYRPNPRHHDKIYSSATRTRGKRGAFVTARRFALSCARETT</sequence>
<keyword evidence="2" id="KW-1185">Reference proteome</keyword>
<dbReference type="EMBL" id="BPLR01017506">
    <property type="protein sequence ID" value="GIY92159.1"/>
    <property type="molecule type" value="Genomic_DNA"/>
</dbReference>
<accession>A0AAV4XDT5</accession>
<evidence type="ECO:0000313" key="2">
    <source>
        <dbReference type="Proteomes" id="UP001054945"/>
    </source>
</evidence>
<comment type="caution">
    <text evidence="1">The sequence shown here is derived from an EMBL/GenBank/DDBJ whole genome shotgun (WGS) entry which is preliminary data.</text>
</comment>
<dbReference type="AlphaFoldDB" id="A0AAV4XDT5"/>
<organism evidence="1 2">
    <name type="scientific">Caerostris extrusa</name>
    <name type="common">Bark spider</name>
    <name type="synonym">Caerostris bankana</name>
    <dbReference type="NCBI Taxonomy" id="172846"/>
    <lineage>
        <taxon>Eukaryota</taxon>
        <taxon>Metazoa</taxon>
        <taxon>Ecdysozoa</taxon>
        <taxon>Arthropoda</taxon>
        <taxon>Chelicerata</taxon>
        <taxon>Arachnida</taxon>
        <taxon>Araneae</taxon>
        <taxon>Araneomorphae</taxon>
        <taxon>Entelegynae</taxon>
        <taxon>Araneoidea</taxon>
        <taxon>Araneidae</taxon>
        <taxon>Caerostris</taxon>
    </lineage>
</organism>
<proteinExistence type="predicted"/>
<gene>
    <name evidence="1" type="ORF">CEXT_675851</name>
</gene>
<reference evidence="1 2" key="1">
    <citation type="submission" date="2021-06" db="EMBL/GenBank/DDBJ databases">
        <title>Caerostris extrusa draft genome.</title>
        <authorList>
            <person name="Kono N."/>
            <person name="Arakawa K."/>
        </authorList>
    </citation>
    <scope>NUCLEOTIDE SEQUENCE [LARGE SCALE GENOMIC DNA]</scope>
</reference>
<evidence type="ECO:0000313" key="1">
    <source>
        <dbReference type="EMBL" id="GIY92159.1"/>
    </source>
</evidence>